<keyword evidence="4 5" id="KW-0472">Membrane</keyword>
<evidence type="ECO:0000256" key="2">
    <source>
        <dbReference type="ARBA" id="ARBA00022692"/>
    </source>
</evidence>
<feature type="transmembrane region" description="Helical" evidence="5">
    <location>
        <begin position="120"/>
        <end position="137"/>
    </location>
</feature>
<feature type="transmembrane region" description="Helical" evidence="5">
    <location>
        <begin position="211"/>
        <end position="232"/>
    </location>
</feature>
<dbReference type="CDD" id="cd13956">
    <property type="entry name" value="PT_UbiA"/>
    <property type="match status" value="1"/>
</dbReference>
<evidence type="ECO:0000256" key="5">
    <source>
        <dbReference type="SAM" id="Phobius"/>
    </source>
</evidence>
<dbReference type="InterPro" id="IPR000537">
    <property type="entry name" value="UbiA_prenyltransferase"/>
</dbReference>
<evidence type="ECO:0000313" key="7">
    <source>
        <dbReference type="Proteomes" id="UP001501676"/>
    </source>
</evidence>
<feature type="transmembrane region" description="Helical" evidence="5">
    <location>
        <begin position="170"/>
        <end position="190"/>
    </location>
</feature>
<evidence type="ECO:0000256" key="3">
    <source>
        <dbReference type="ARBA" id="ARBA00022989"/>
    </source>
</evidence>
<gene>
    <name evidence="6" type="ORF">GCM10020369_25850</name>
</gene>
<feature type="transmembrane region" description="Helical" evidence="5">
    <location>
        <begin position="96"/>
        <end position="114"/>
    </location>
</feature>
<dbReference type="PANTHER" id="PTHR42723">
    <property type="entry name" value="CHLOROPHYLL SYNTHASE"/>
    <property type="match status" value="1"/>
</dbReference>
<comment type="caution">
    <text evidence="6">The sequence shown here is derived from an EMBL/GenBank/DDBJ whole genome shotgun (WGS) entry which is preliminary data.</text>
</comment>
<keyword evidence="2 5" id="KW-0812">Transmembrane</keyword>
<comment type="subcellular location">
    <subcellularLocation>
        <location evidence="1">Membrane</location>
        <topology evidence="1">Multi-pass membrane protein</topology>
    </subcellularLocation>
</comment>
<dbReference type="Gene3D" id="1.10.357.140">
    <property type="entry name" value="UbiA prenyltransferase"/>
    <property type="match status" value="1"/>
</dbReference>
<proteinExistence type="predicted"/>
<organism evidence="6 7">
    <name type="scientific">Cryptosporangium minutisporangium</name>
    <dbReference type="NCBI Taxonomy" id="113569"/>
    <lineage>
        <taxon>Bacteria</taxon>
        <taxon>Bacillati</taxon>
        <taxon>Actinomycetota</taxon>
        <taxon>Actinomycetes</taxon>
        <taxon>Cryptosporangiales</taxon>
        <taxon>Cryptosporangiaceae</taxon>
        <taxon>Cryptosporangium</taxon>
    </lineage>
</organism>
<dbReference type="Proteomes" id="UP001501676">
    <property type="component" value="Unassembled WGS sequence"/>
</dbReference>
<feature type="transmembrane region" description="Helical" evidence="5">
    <location>
        <begin position="264"/>
        <end position="282"/>
    </location>
</feature>
<dbReference type="RefSeq" id="WP_345728295.1">
    <property type="nucleotide sequence ID" value="NZ_BAAAYN010000017.1"/>
</dbReference>
<accession>A0ABP6SWI2</accession>
<dbReference type="InterPro" id="IPR050475">
    <property type="entry name" value="Prenyltransferase_related"/>
</dbReference>
<evidence type="ECO:0000313" key="6">
    <source>
        <dbReference type="EMBL" id="GAA3386679.1"/>
    </source>
</evidence>
<feature type="transmembrane region" description="Helical" evidence="5">
    <location>
        <begin position="238"/>
        <end position="257"/>
    </location>
</feature>
<dbReference type="Pfam" id="PF01040">
    <property type="entry name" value="UbiA"/>
    <property type="match status" value="1"/>
</dbReference>
<dbReference type="InterPro" id="IPR044878">
    <property type="entry name" value="UbiA_sf"/>
</dbReference>
<evidence type="ECO:0000256" key="4">
    <source>
        <dbReference type="ARBA" id="ARBA00023136"/>
    </source>
</evidence>
<keyword evidence="3 5" id="KW-1133">Transmembrane helix</keyword>
<keyword evidence="7" id="KW-1185">Reference proteome</keyword>
<feature type="transmembrane region" description="Helical" evidence="5">
    <location>
        <begin position="144"/>
        <end position="164"/>
    </location>
</feature>
<dbReference type="PANTHER" id="PTHR42723:SF1">
    <property type="entry name" value="CHLOROPHYLL SYNTHASE, CHLOROPLASTIC"/>
    <property type="match status" value="1"/>
</dbReference>
<reference evidence="7" key="1">
    <citation type="journal article" date="2019" name="Int. J. Syst. Evol. Microbiol.">
        <title>The Global Catalogue of Microorganisms (GCM) 10K type strain sequencing project: providing services to taxonomists for standard genome sequencing and annotation.</title>
        <authorList>
            <consortium name="The Broad Institute Genomics Platform"/>
            <consortium name="The Broad Institute Genome Sequencing Center for Infectious Disease"/>
            <person name="Wu L."/>
            <person name="Ma J."/>
        </authorList>
    </citation>
    <scope>NUCLEOTIDE SEQUENCE [LARGE SCALE GENOMIC DNA]</scope>
    <source>
        <strain evidence="7">JCM 9458</strain>
    </source>
</reference>
<evidence type="ECO:0000256" key="1">
    <source>
        <dbReference type="ARBA" id="ARBA00004141"/>
    </source>
</evidence>
<dbReference type="EMBL" id="BAAAYN010000017">
    <property type="protein sequence ID" value="GAA3386679.1"/>
    <property type="molecule type" value="Genomic_DNA"/>
</dbReference>
<protein>
    <submittedName>
        <fullName evidence="6">UbiA family prenyltransferase</fullName>
    </submittedName>
</protein>
<sequence length="287" mass="28724">MTISTPTRRAPARWIRAGWALIRACHPEPALAVTVGVTALAAASGRSVAGLAAVATAVLAGQLATGWSNDWLDADRDAAVGRTDKPVATGEVSRRLVGVAALVAGLACVPLSLLSGWQAGLVHLAAVGCALAYNARLKSTPFSALPYALAFAAAPAFVTLALPGSPWPPVWLTVAGAALGAGAHFANVLGDLEEDAATGIRGLPHRLGRRASEAIAAGLMALVAVVLTAGPPGPPRPIAWGILGVTAIALGLGAVLGRRPGSPALFRAVLVAAVCDVALLLLSGTNL</sequence>
<name>A0ABP6SWI2_9ACTN</name>